<dbReference type="PANTHER" id="PTHR10799">
    <property type="entry name" value="SNF2/RAD54 HELICASE FAMILY"/>
    <property type="match status" value="1"/>
</dbReference>
<feature type="non-terminal residue" evidence="3">
    <location>
        <position position="1"/>
    </location>
</feature>
<protein>
    <recommendedName>
        <fullName evidence="2">Helicase ATP-binding domain-containing protein</fullName>
    </recommendedName>
</protein>
<dbReference type="EMBL" id="LAZR01054725">
    <property type="protein sequence ID" value="KKK77919.1"/>
    <property type="molecule type" value="Genomic_DNA"/>
</dbReference>
<feature type="non-terminal residue" evidence="3">
    <location>
        <position position="397"/>
    </location>
</feature>
<dbReference type="InterPro" id="IPR000330">
    <property type="entry name" value="SNF2_N"/>
</dbReference>
<dbReference type="SUPFAM" id="SSF52540">
    <property type="entry name" value="P-loop containing nucleoside triphosphate hydrolases"/>
    <property type="match status" value="2"/>
</dbReference>
<sequence>DFRYLKKLTRSTLMQMINDLDPVPDFISRKPMWKHQLVALLAGIYLGHFLFFLDMGLGKTRVILEMIAYLKKKGELKAALVVVLNDSAIETWVMEVEEHRPDLKCIPMYGNTQQRLQMLEEEADLFVINYQGLNYMCSELVQAGKKARKLMIKPARLREISSRFNFMCLDETTEIMSHKSLTFRVCRKISESYTHRFGMAGIPVGRDPHVLWSQFNFCDHGDTLGGTLAIFRQALFKKKVNYWSGYYDYKFDKKKTKELNRMMQNSSISYEEDECRDMPKKVYKPIYVPFTDDMRSYYNKIVEKLKSDKQNLRLQRNSFLHMRQIASGFIGLIDDETGDKVHIEFPENPKIEAMSQIVREIPKGRKFLIFHEYRWTGARISRELVRLGVSHARLYGG</sequence>
<dbReference type="AlphaFoldDB" id="A0A0F9AHE0"/>
<proteinExistence type="predicted"/>
<gene>
    <name evidence="3" type="ORF">LCGC14_2848760</name>
</gene>
<comment type="caution">
    <text evidence="3">The sequence shown here is derived from an EMBL/GenBank/DDBJ whole genome shotgun (WGS) entry which is preliminary data.</text>
</comment>
<dbReference type="SMART" id="SM00487">
    <property type="entry name" value="DEXDc"/>
    <property type="match status" value="1"/>
</dbReference>
<evidence type="ECO:0000256" key="1">
    <source>
        <dbReference type="SAM" id="Phobius"/>
    </source>
</evidence>
<dbReference type="Pfam" id="PF00176">
    <property type="entry name" value="SNF2-rel_dom"/>
    <property type="match status" value="1"/>
</dbReference>
<dbReference type="InterPro" id="IPR014001">
    <property type="entry name" value="Helicase_ATP-bd"/>
</dbReference>
<organism evidence="3">
    <name type="scientific">marine sediment metagenome</name>
    <dbReference type="NCBI Taxonomy" id="412755"/>
    <lineage>
        <taxon>unclassified sequences</taxon>
        <taxon>metagenomes</taxon>
        <taxon>ecological metagenomes</taxon>
    </lineage>
</organism>
<keyword evidence="1" id="KW-0812">Transmembrane</keyword>
<evidence type="ECO:0000313" key="3">
    <source>
        <dbReference type="EMBL" id="KKK77919.1"/>
    </source>
</evidence>
<feature type="transmembrane region" description="Helical" evidence="1">
    <location>
        <begin position="37"/>
        <end position="57"/>
    </location>
</feature>
<keyword evidence="1" id="KW-0472">Membrane</keyword>
<dbReference type="Gene3D" id="3.40.50.10810">
    <property type="entry name" value="Tandem AAA-ATPase domain"/>
    <property type="match status" value="1"/>
</dbReference>
<dbReference type="InterPro" id="IPR027417">
    <property type="entry name" value="P-loop_NTPase"/>
</dbReference>
<dbReference type="GO" id="GO:0005524">
    <property type="term" value="F:ATP binding"/>
    <property type="evidence" value="ECO:0007669"/>
    <property type="project" value="InterPro"/>
</dbReference>
<accession>A0A0F9AHE0</accession>
<evidence type="ECO:0000259" key="2">
    <source>
        <dbReference type="SMART" id="SM00487"/>
    </source>
</evidence>
<name>A0A0F9AHE0_9ZZZZ</name>
<keyword evidence="1" id="KW-1133">Transmembrane helix</keyword>
<feature type="domain" description="Helicase ATP-binding" evidence="2">
    <location>
        <begin position="28"/>
        <end position="231"/>
    </location>
</feature>
<dbReference type="Gene3D" id="3.40.50.300">
    <property type="entry name" value="P-loop containing nucleotide triphosphate hydrolases"/>
    <property type="match status" value="1"/>
</dbReference>
<dbReference type="InterPro" id="IPR038718">
    <property type="entry name" value="SNF2-like_sf"/>
</dbReference>
<reference evidence="3" key="1">
    <citation type="journal article" date="2015" name="Nature">
        <title>Complex archaea that bridge the gap between prokaryotes and eukaryotes.</title>
        <authorList>
            <person name="Spang A."/>
            <person name="Saw J.H."/>
            <person name="Jorgensen S.L."/>
            <person name="Zaremba-Niedzwiedzka K."/>
            <person name="Martijn J."/>
            <person name="Lind A.E."/>
            <person name="van Eijk R."/>
            <person name="Schleper C."/>
            <person name="Guy L."/>
            <person name="Ettema T.J."/>
        </authorList>
    </citation>
    <scope>NUCLEOTIDE SEQUENCE</scope>
</reference>